<dbReference type="Pfam" id="PF00107">
    <property type="entry name" value="ADH_zinc_N"/>
    <property type="match status" value="1"/>
</dbReference>
<evidence type="ECO:0000256" key="5">
    <source>
        <dbReference type="RuleBase" id="RU361277"/>
    </source>
</evidence>
<dbReference type="SMART" id="SM00829">
    <property type="entry name" value="PKS_ER"/>
    <property type="match status" value="1"/>
</dbReference>
<keyword evidence="4" id="KW-0560">Oxidoreductase</keyword>
<dbReference type="Gene3D" id="3.90.180.10">
    <property type="entry name" value="Medium-chain alcohol dehydrogenases, catalytic domain"/>
    <property type="match status" value="1"/>
</dbReference>
<dbReference type="InterPro" id="IPR002328">
    <property type="entry name" value="ADH_Zn_CS"/>
</dbReference>
<dbReference type="InterPro" id="IPR036291">
    <property type="entry name" value="NAD(P)-bd_dom_sf"/>
</dbReference>
<dbReference type="SUPFAM" id="SSF51735">
    <property type="entry name" value="NAD(P)-binding Rossmann-fold domains"/>
    <property type="match status" value="1"/>
</dbReference>
<dbReference type="CDD" id="cd05284">
    <property type="entry name" value="arabinose_DH_like"/>
    <property type="match status" value="1"/>
</dbReference>
<dbReference type="SUPFAM" id="SSF50129">
    <property type="entry name" value="GroES-like"/>
    <property type="match status" value="1"/>
</dbReference>
<evidence type="ECO:0000256" key="2">
    <source>
        <dbReference type="ARBA" id="ARBA00022723"/>
    </source>
</evidence>
<dbReference type="InterPro" id="IPR013149">
    <property type="entry name" value="ADH-like_C"/>
</dbReference>
<keyword evidence="2 5" id="KW-0479">Metal-binding</keyword>
<keyword evidence="8" id="KW-1185">Reference proteome</keyword>
<feature type="domain" description="Enoyl reductase (ER)" evidence="6">
    <location>
        <begin position="2"/>
        <end position="344"/>
    </location>
</feature>
<dbReference type="PANTHER" id="PTHR43401:SF4">
    <property type="entry name" value="D-ARABINOSE 1-DEHYDROGENASE (NADP(+))"/>
    <property type="match status" value="1"/>
</dbReference>
<organism evidence="7 8">
    <name type="scientific">Agrococcus jejuensis</name>
    <dbReference type="NCBI Taxonomy" id="399736"/>
    <lineage>
        <taxon>Bacteria</taxon>
        <taxon>Bacillati</taxon>
        <taxon>Actinomycetota</taxon>
        <taxon>Actinomycetes</taxon>
        <taxon>Micrococcales</taxon>
        <taxon>Microbacteriaceae</taxon>
        <taxon>Agrococcus</taxon>
    </lineage>
</organism>
<dbReference type="PROSITE" id="PS00059">
    <property type="entry name" value="ADH_ZINC"/>
    <property type="match status" value="1"/>
</dbReference>
<dbReference type="GO" id="GO:0008270">
    <property type="term" value="F:zinc ion binding"/>
    <property type="evidence" value="ECO:0007669"/>
    <property type="project" value="InterPro"/>
</dbReference>
<evidence type="ECO:0000259" key="6">
    <source>
        <dbReference type="SMART" id="SM00829"/>
    </source>
</evidence>
<dbReference type="InterPro" id="IPR020843">
    <property type="entry name" value="ER"/>
</dbReference>
<comment type="cofactor">
    <cofactor evidence="1 5">
        <name>Zn(2+)</name>
        <dbReference type="ChEBI" id="CHEBI:29105"/>
    </cofactor>
</comment>
<evidence type="ECO:0000256" key="1">
    <source>
        <dbReference type="ARBA" id="ARBA00001947"/>
    </source>
</evidence>
<dbReference type="PANTHER" id="PTHR43401">
    <property type="entry name" value="L-THREONINE 3-DEHYDROGENASE"/>
    <property type="match status" value="1"/>
</dbReference>
<dbReference type="Pfam" id="PF08240">
    <property type="entry name" value="ADH_N"/>
    <property type="match status" value="1"/>
</dbReference>
<evidence type="ECO:0000313" key="7">
    <source>
        <dbReference type="EMBL" id="SDH48537.1"/>
    </source>
</evidence>
<sequence length="349" mass="36177">MRALRFTDWKTKPTLQDVDRPTPGPGEVLLKVAGAGACHSDVAAYDDFEAATAPKGMTPPFTLGHETSGWAEELGEGVTGIALGEAFLVYGPIGCGRCVPCSKGQDTYCERVAEMPYLATGLGRDGGMAEYVTVPARNLVPLGDADPVAAAPLADAALTPYHAISLALPVLAKGGSTALVIGLGGLGQIAVQILTALTGATVYVTDRKQDAVDRAVARGAIAIDASGDQAAQLREATGGTGVDAVFDLVGATPTIQLGQAVLARGGRLSVVGIAGGEVSWSFFTNPYEAVITNTYWGSIADLHEVVAMYQRGQIVPDVERFSLEDAPEAYRRLEEGTLDARAVIVPHAG</sequence>
<dbReference type="RefSeq" id="WP_092503667.1">
    <property type="nucleotide sequence ID" value="NZ_LT629695.1"/>
</dbReference>
<dbReference type="OrthoDB" id="334894at2"/>
<evidence type="ECO:0000256" key="4">
    <source>
        <dbReference type="ARBA" id="ARBA00023002"/>
    </source>
</evidence>
<evidence type="ECO:0000313" key="8">
    <source>
        <dbReference type="Proteomes" id="UP000198822"/>
    </source>
</evidence>
<reference evidence="8" key="1">
    <citation type="submission" date="2016-10" db="EMBL/GenBank/DDBJ databases">
        <authorList>
            <person name="Varghese N."/>
            <person name="Submissions S."/>
        </authorList>
    </citation>
    <scope>NUCLEOTIDE SEQUENCE [LARGE SCALE GENOMIC DNA]</scope>
    <source>
        <strain evidence="8">DSM 22002</strain>
    </source>
</reference>
<dbReference type="InterPro" id="IPR013154">
    <property type="entry name" value="ADH-like_N"/>
</dbReference>
<dbReference type="STRING" id="399736.SAMN04489720_1399"/>
<comment type="similarity">
    <text evidence="5">Belongs to the zinc-containing alcohol dehydrogenase family.</text>
</comment>
<protein>
    <submittedName>
        <fullName evidence="7">Alcohol dehydrogenase, propanol-preferring</fullName>
    </submittedName>
</protein>
<accession>A0A1G8CSL9</accession>
<evidence type="ECO:0000256" key="3">
    <source>
        <dbReference type="ARBA" id="ARBA00022833"/>
    </source>
</evidence>
<dbReference type="GO" id="GO:0016491">
    <property type="term" value="F:oxidoreductase activity"/>
    <property type="evidence" value="ECO:0007669"/>
    <property type="project" value="UniProtKB-KW"/>
</dbReference>
<keyword evidence="3 5" id="KW-0862">Zinc</keyword>
<dbReference type="AlphaFoldDB" id="A0A1G8CSL9"/>
<dbReference type="InterPro" id="IPR011032">
    <property type="entry name" value="GroES-like_sf"/>
</dbReference>
<dbReference type="EMBL" id="LT629695">
    <property type="protein sequence ID" value="SDH48537.1"/>
    <property type="molecule type" value="Genomic_DNA"/>
</dbReference>
<name>A0A1G8CSL9_9MICO</name>
<proteinExistence type="inferred from homology"/>
<dbReference type="InterPro" id="IPR050129">
    <property type="entry name" value="Zn_alcohol_dh"/>
</dbReference>
<dbReference type="Proteomes" id="UP000198822">
    <property type="component" value="Chromosome I"/>
</dbReference>
<gene>
    <name evidence="7" type="ORF">SAMN04489720_1399</name>
</gene>
<dbReference type="Gene3D" id="3.40.50.720">
    <property type="entry name" value="NAD(P)-binding Rossmann-like Domain"/>
    <property type="match status" value="1"/>
</dbReference>